<accession>X1EWG4</accession>
<organism evidence="5">
    <name type="scientific">marine sediment metagenome</name>
    <dbReference type="NCBI Taxonomy" id="412755"/>
    <lineage>
        <taxon>unclassified sequences</taxon>
        <taxon>metagenomes</taxon>
        <taxon>ecological metagenomes</taxon>
    </lineage>
</organism>
<comment type="caution">
    <text evidence="5">The sequence shown here is derived from an EMBL/GenBank/DDBJ whole genome shotgun (WGS) entry which is preliminary data.</text>
</comment>
<dbReference type="GO" id="GO:0005829">
    <property type="term" value="C:cytosol"/>
    <property type="evidence" value="ECO:0007669"/>
    <property type="project" value="TreeGrafter"/>
</dbReference>
<evidence type="ECO:0000256" key="3">
    <source>
        <dbReference type="ARBA" id="ARBA00022679"/>
    </source>
</evidence>
<dbReference type="InterPro" id="IPR018099">
    <property type="entry name" value="Purine_phosphorylase-2_CS"/>
</dbReference>
<dbReference type="PANTHER" id="PTHR42679">
    <property type="entry name" value="S-METHYL-5'-THIOADENOSINE PHOSPHORYLASE"/>
    <property type="match status" value="1"/>
</dbReference>
<dbReference type="Pfam" id="PF01048">
    <property type="entry name" value="PNP_UDP_1"/>
    <property type="match status" value="1"/>
</dbReference>
<dbReference type="HAMAP" id="MF_01963">
    <property type="entry name" value="MTAP"/>
    <property type="match status" value="1"/>
</dbReference>
<comment type="similarity">
    <text evidence="1">Belongs to the PNP/MTAP phosphorylase family.</text>
</comment>
<gene>
    <name evidence="5" type="ORF">S03H2_22447</name>
</gene>
<keyword evidence="3" id="KW-0808">Transferase</keyword>
<dbReference type="GO" id="GO:0009116">
    <property type="term" value="P:nucleoside metabolic process"/>
    <property type="evidence" value="ECO:0007669"/>
    <property type="project" value="InterPro"/>
</dbReference>
<evidence type="ECO:0000256" key="1">
    <source>
        <dbReference type="ARBA" id="ARBA00006751"/>
    </source>
</evidence>
<dbReference type="CDD" id="cd09010">
    <property type="entry name" value="MTAP_SsMTAPII_like_MTIP"/>
    <property type="match status" value="1"/>
</dbReference>
<feature type="domain" description="Nucleoside phosphorylase" evidence="4">
    <location>
        <begin position="10"/>
        <end position="211"/>
    </location>
</feature>
<dbReference type="EMBL" id="BARU01012090">
    <property type="protein sequence ID" value="GAH36917.1"/>
    <property type="molecule type" value="Genomic_DNA"/>
</dbReference>
<protein>
    <recommendedName>
        <fullName evidence="4">Nucleoside phosphorylase domain-containing protein</fullName>
    </recommendedName>
</protein>
<dbReference type="GO" id="GO:0019509">
    <property type="term" value="P:L-methionine salvage from methylthioadenosine"/>
    <property type="evidence" value="ECO:0007669"/>
    <property type="project" value="TreeGrafter"/>
</dbReference>
<dbReference type="Gene3D" id="3.40.50.1580">
    <property type="entry name" value="Nucleoside phosphorylase domain"/>
    <property type="match status" value="1"/>
</dbReference>
<evidence type="ECO:0000313" key="5">
    <source>
        <dbReference type="EMBL" id="GAH36917.1"/>
    </source>
</evidence>
<dbReference type="NCBIfam" id="TIGR01694">
    <property type="entry name" value="MTAP"/>
    <property type="match status" value="1"/>
</dbReference>
<feature type="non-terminal residue" evidence="5">
    <location>
        <position position="211"/>
    </location>
</feature>
<keyword evidence="2" id="KW-0328">Glycosyltransferase</keyword>
<evidence type="ECO:0000259" key="4">
    <source>
        <dbReference type="Pfam" id="PF01048"/>
    </source>
</evidence>
<dbReference type="InterPro" id="IPR010044">
    <property type="entry name" value="MTAP"/>
</dbReference>
<name>X1EWG4_9ZZZZ</name>
<sequence length="211" mass="23664">MKNKEGTVDLAIIGGTGSYISLENVEEIKIYTPFGSTSAVITIGDFKGRKIAYIPRHGNDHSIPPHKINFRANIWALKKLGVKFIISPSAVGSLKKTHSKGKFILVDQYIDRTKKRTETFYEGGQLCHIEQSDPYCEYLNHLLFETGQEMNLNIQKGGVYICIEGPRFSTRAESKIFRQWGGDIVGMTTYPEVVLSAEKEICYCCVAMVTD</sequence>
<proteinExistence type="inferred from homology"/>
<evidence type="ECO:0000256" key="2">
    <source>
        <dbReference type="ARBA" id="ARBA00022676"/>
    </source>
</evidence>
<dbReference type="PANTHER" id="PTHR42679:SF2">
    <property type="entry name" value="S-METHYL-5'-THIOADENOSINE PHOSPHORYLASE"/>
    <property type="match status" value="1"/>
</dbReference>
<dbReference type="SUPFAM" id="SSF53167">
    <property type="entry name" value="Purine and uridine phosphorylases"/>
    <property type="match status" value="1"/>
</dbReference>
<dbReference type="InterPro" id="IPR000845">
    <property type="entry name" value="Nucleoside_phosphorylase_d"/>
</dbReference>
<dbReference type="AlphaFoldDB" id="X1EWG4"/>
<reference evidence="5" key="1">
    <citation type="journal article" date="2014" name="Front. Microbiol.">
        <title>High frequency of phylogenetically diverse reductive dehalogenase-homologous genes in deep subseafloor sedimentary metagenomes.</title>
        <authorList>
            <person name="Kawai M."/>
            <person name="Futagami T."/>
            <person name="Toyoda A."/>
            <person name="Takaki Y."/>
            <person name="Nishi S."/>
            <person name="Hori S."/>
            <person name="Arai W."/>
            <person name="Tsubouchi T."/>
            <person name="Morono Y."/>
            <person name="Uchiyama I."/>
            <person name="Ito T."/>
            <person name="Fujiyama A."/>
            <person name="Inagaki F."/>
            <person name="Takami H."/>
        </authorList>
    </citation>
    <scope>NUCLEOTIDE SEQUENCE</scope>
    <source>
        <strain evidence="5">Expedition CK06-06</strain>
    </source>
</reference>
<dbReference type="PROSITE" id="PS01240">
    <property type="entry name" value="PNP_MTAP_2"/>
    <property type="match status" value="1"/>
</dbReference>
<dbReference type="GO" id="GO:0017061">
    <property type="term" value="F:S-methyl-5-thioadenosine phosphorylase activity"/>
    <property type="evidence" value="ECO:0007669"/>
    <property type="project" value="InterPro"/>
</dbReference>
<dbReference type="InterPro" id="IPR035994">
    <property type="entry name" value="Nucleoside_phosphorylase_sf"/>
</dbReference>